<dbReference type="SUPFAM" id="SSF54637">
    <property type="entry name" value="Thioesterase/thiol ester dehydrase-isomerase"/>
    <property type="match status" value="1"/>
</dbReference>
<organism evidence="1 2">
    <name type="scientific">Leucobacter chromiireducens subsp. chromiireducens</name>
    <dbReference type="NCBI Taxonomy" id="660067"/>
    <lineage>
        <taxon>Bacteria</taxon>
        <taxon>Bacillati</taxon>
        <taxon>Actinomycetota</taxon>
        <taxon>Actinomycetes</taxon>
        <taxon>Micrococcales</taxon>
        <taxon>Microbacteriaceae</taxon>
        <taxon>Leucobacter</taxon>
    </lineage>
</organism>
<evidence type="ECO:0000313" key="1">
    <source>
        <dbReference type="EMBL" id="MBL3690986.1"/>
    </source>
</evidence>
<proteinExistence type="predicted"/>
<sequence length="191" mass="22505">MARMHMIFRTLWHLWFVGRRGTALGFGDVGRSRFRVWPTDMDMLRHMNNGKYLSIMDVARFDLLQRNGVWELFQREGWYPVVVGQTISYRKSLNPWQRFWIETRILGFDEQAVYIEQRFVRPDSARRPEIYARAYVRSRILRRTGGVVPIAEIIEKSGANPAELQVPTEVLEWGQATRLPSTRDAATSEWD</sequence>
<dbReference type="PANTHER" id="PTHR12475">
    <property type="match status" value="1"/>
</dbReference>
<keyword evidence="2" id="KW-1185">Reference proteome</keyword>
<dbReference type="InterPro" id="IPR029069">
    <property type="entry name" value="HotDog_dom_sf"/>
</dbReference>
<dbReference type="InterPro" id="IPR051490">
    <property type="entry name" value="THEM6_lcsJ_thioesterase"/>
</dbReference>
<dbReference type="CDD" id="cd00586">
    <property type="entry name" value="4HBT"/>
    <property type="match status" value="1"/>
</dbReference>
<evidence type="ECO:0000313" key="2">
    <source>
        <dbReference type="Proteomes" id="UP001646141"/>
    </source>
</evidence>
<dbReference type="Pfam" id="PF13279">
    <property type="entry name" value="4HBT_2"/>
    <property type="match status" value="1"/>
</dbReference>
<dbReference type="Gene3D" id="3.10.129.10">
    <property type="entry name" value="Hotdog Thioesterase"/>
    <property type="match status" value="1"/>
</dbReference>
<reference evidence="1 2" key="1">
    <citation type="submission" date="2018-09" db="EMBL/GenBank/DDBJ databases">
        <title>Comparative genomics of Leucobacter spp.</title>
        <authorList>
            <person name="Reis A.C."/>
            <person name="Kolvenbach B.A."/>
            <person name="Corvini P.F.X."/>
            <person name="Nunes O.C."/>
        </authorList>
    </citation>
    <scope>NUCLEOTIDE SEQUENCE [LARGE SCALE GENOMIC DNA]</scope>
    <source>
        <strain evidence="1 2">L-1</strain>
    </source>
</reference>
<comment type="caution">
    <text evidence="1">The sequence shown here is derived from an EMBL/GenBank/DDBJ whole genome shotgun (WGS) entry which is preliminary data.</text>
</comment>
<dbReference type="Proteomes" id="UP001646141">
    <property type="component" value="Unassembled WGS sequence"/>
</dbReference>
<protein>
    <submittedName>
        <fullName evidence="1">Thioesterase</fullName>
    </submittedName>
</protein>
<name>A0ABS1SS76_9MICO</name>
<dbReference type="EMBL" id="QYAD01000005">
    <property type="protein sequence ID" value="MBL3690986.1"/>
    <property type="molecule type" value="Genomic_DNA"/>
</dbReference>
<gene>
    <name evidence="1" type="ORF">D3226_13645</name>
</gene>
<accession>A0ABS1SS76</accession>
<dbReference type="PANTHER" id="PTHR12475:SF4">
    <property type="entry name" value="PROTEIN THEM6"/>
    <property type="match status" value="1"/>
</dbReference>